<dbReference type="Proteomes" id="UP001623348">
    <property type="component" value="Unassembled WGS sequence"/>
</dbReference>
<reference evidence="1 2" key="1">
    <citation type="submission" date="2024-06" db="EMBL/GenBank/DDBJ databases">
        <title>The draft genome of Grus japonensis, version 3.</title>
        <authorList>
            <person name="Nabeshima K."/>
            <person name="Suzuki S."/>
            <person name="Onuma M."/>
        </authorList>
    </citation>
    <scope>NUCLEOTIDE SEQUENCE [LARGE SCALE GENOMIC DNA]</scope>
    <source>
        <strain evidence="1 2">451A</strain>
    </source>
</reference>
<evidence type="ECO:0000313" key="1">
    <source>
        <dbReference type="EMBL" id="GAB0190375.1"/>
    </source>
</evidence>
<protein>
    <submittedName>
        <fullName evidence="1">Uncharacterized protein</fullName>
    </submittedName>
</protein>
<organism evidence="1 2">
    <name type="scientific">Grus japonensis</name>
    <name type="common">Japanese crane</name>
    <name type="synonym">Red-crowned crane</name>
    <dbReference type="NCBI Taxonomy" id="30415"/>
    <lineage>
        <taxon>Eukaryota</taxon>
        <taxon>Metazoa</taxon>
        <taxon>Chordata</taxon>
        <taxon>Craniata</taxon>
        <taxon>Vertebrata</taxon>
        <taxon>Euteleostomi</taxon>
        <taxon>Archelosauria</taxon>
        <taxon>Archosauria</taxon>
        <taxon>Dinosauria</taxon>
        <taxon>Saurischia</taxon>
        <taxon>Theropoda</taxon>
        <taxon>Coelurosauria</taxon>
        <taxon>Aves</taxon>
        <taxon>Neognathae</taxon>
        <taxon>Neoaves</taxon>
        <taxon>Gruiformes</taxon>
        <taxon>Gruidae</taxon>
        <taxon>Grus</taxon>
    </lineage>
</organism>
<dbReference type="EMBL" id="BAAFJT010000005">
    <property type="protein sequence ID" value="GAB0190375.1"/>
    <property type="molecule type" value="Genomic_DNA"/>
</dbReference>
<comment type="caution">
    <text evidence="1">The sequence shown here is derived from an EMBL/GenBank/DDBJ whole genome shotgun (WGS) entry which is preliminary data.</text>
</comment>
<name>A0ABC9WY65_GRUJA</name>
<evidence type="ECO:0000313" key="2">
    <source>
        <dbReference type="Proteomes" id="UP001623348"/>
    </source>
</evidence>
<accession>A0ABC9WY65</accession>
<gene>
    <name evidence="1" type="ORF">GRJ2_001502800</name>
</gene>
<keyword evidence="2" id="KW-1185">Reference proteome</keyword>
<dbReference type="AlphaFoldDB" id="A0ABC9WY65"/>
<proteinExistence type="predicted"/>
<sequence length="66" mass="7365">MKQIQQPQSHDLCGKSKLICWPNTDRFSQRNSGPKDTHCQVSSSCLQMELLFTSCTLCAFVSAGRS</sequence>